<dbReference type="GO" id="GO:0030687">
    <property type="term" value="C:preribosome, large subunit precursor"/>
    <property type="evidence" value="ECO:0007669"/>
    <property type="project" value="TreeGrafter"/>
</dbReference>
<feature type="region of interest" description="Disordered" evidence="1">
    <location>
        <begin position="320"/>
        <end position="368"/>
    </location>
</feature>
<dbReference type="GO" id="GO:0005730">
    <property type="term" value="C:nucleolus"/>
    <property type="evidence" value="ECO:0007669"/>
    <property type="project" value="InterPro"/>
</dbReference>
<reference evidence="2 3" key="2">
    <citation type="submission" date="2018-11" db="EMBL/GenBank/DDBJ databases">
        <authorList>
            <consortium name="Pathogen Informatics"/>
        </authorList>
    </citation>
    <scope>NUCLEOTIDE SEQUENCE [LARGE SCALE GENOMIC DNA]</scope>
</reference>
<gene>
    <name evidence="2" type="ORF">TTAC_LOCUS3065</name>
</gene>
<evidence type="ECO:0000256" key="1">
    <source>
        <dbReference type="SAM" id="MobiDB-lite"/>
    </source>
</evidence>
<dbReference type="InterPro" id="IPR015943">
    <property type="entry name" value="WD40/YVTN_repeat-like_dom_sf"/>
</dbReference>
<evidence type="ECO:0000313" key="3">
    <source>
        <dbReference type="Proteomes" id="UP000274429"/>
    </source>
</evidence>
<proteinExistence type="predicted"/>
<accession>A0A0R3WQP0</accession>
<organism evidence="4">
    <name type="scientific">Hydatigena taeniaeformis</name>
    <name type="common">Feline tapeworm</name>
    <name type="synonym">Taenia taeniaeformis</name>
    <dbReference type="NCBI Taxonomy" id="6205"/>
    <lineage>
        <taxon>Eukaryota</taxon>
        <taxon>Metazoa</taxon>
        <taxon>Spiralia</taxon>
        <taxon>Lophotrochozoa</taxon>
        <taxon>Platyhelminthes</taxon>
        <taxon>Cestoda</taxon>
        <taxon>Eucestoda</taxon>
        <taxon>Cyclophyllidea</taxon>
        <taxon>Taeniidae</taxon>
        <taxon>Hydatigera</taxon>
    </lineage>
</organism>
<dbReference type="Gene3D" id="2.130.10.10">
    <property type="entry name" value="YVTN repeat-like/Quinoprotein amine dehydrogenase"/>
    <property type="match status" value="1"/>
</dbReference>
<name>A0A0R3WQP0_HYDTA</name>
<dbReference type="InterPro" id="IPR037379">
    <property type="entry name" value="WDR74/Nsa1"/>
</dbReference>
<evidence type="ECO:0000313" key="2">
    <source>
        <dbReference type="EMBL" id="VDM21877.1"/>
    </source>
</evidence>
<dbReference type="STRING" id="6205.A0A0R3WQP0"/>
<reference evidence="4" key="1">
    <citation type="submission" date="2017-02" db="UniProtKB">
        <authorList>
            <consortium name="WormBaseParasite"/>
        </authorList>
    </citation>
    <scope>IDENTIFICATION</scope>
</reference>
<evidence type="ECO:0000313" key="4">
    <source>
        <dbReference type="WBParaSite" id="TTAC_0000308001-mRNA-1"/>
    </source>
</evidence>
<dbReference type="AlphaFoldDB" id="A0A0R3WQP0"/>
<dbReference type="SUPFAM" id="SSF50978">
    <property type="entry name" value="WD40 repeat-like"/>
    <property type="match status" value="1"/>
</dbReference>
<dbReference type="PANTHER" id="PTHR16038:SF4">
    <property type="entry name" value="WD REPEAT-CONTAINING PROTEIN 74"/>
    <property type="match status" value="1"/>
</dbReference>
<dbReference type="PANTHER" id="PTHR16038">
    <property type="entry name" value="NOP SEVEN ASSOCIATED PROTEIN 1"/>
    <property type="match status" value="1"/>
</dbReference>
<dbReference type="GO" id="GO:0042273">
    <property type="term" value="P:ribosomal large subunit biogenesis"/>
    <property type="evidence" value="ECO:0007669"/>
    <property type="project" value="InterPro"/>
</dbReference>
<dbReference type="OrthoDB" id="18388at2759"/>
<dbReference type="EMBL" id="UYWX01001874">
    <property type="protein sequence ID" value="VDM21877.1"/>
    <property type="molecule type" value="Genomic_DNA"/>
</dbReference>
<dbReference type="Proteomes" id="UP000274429">
    <property type="component" value="Unassembled WGS sequence"/>
</dbReference>
<keyword evidence="3" id="KW-1185">Reference proteome</keyword>
<protein>
    <submittedName>
        <fullName evidence="4">WD repeat-containing protein 74</fullName>
    </submittedName>
</protein>
<sequence>MGLRDVLTVSPLGLSKTFEFTSREIADSGLTLEDTRALSWDTTTPGRYDISVASNLTVCKSFQTHMLCGGRDVLFSLWDLEKPIVPVFSAKNVRPDTLDLRVPVWVSDVSFVEGYENRLFVTSSRYGDFCVYDVRSGQRRPVCRSAWRVSRKQGKKLVGTGRYPAMLRDLTVTRPITSCVALTSAPGVGLRAVAGNAIGDVCLLDFRMPFSSLVFGSGAEPRRKARSVGARAAAPPVHVRAYHPAAGAISALVCGGAGCANLPHAMPSAVINDQPVVISASVDRFLRVYHRDSGDLLAKIFTKTPVSTFLIRDSAKFPMEASSMPDKEGTAGPDEETDELWVSMEPLESEGEPPMKRRNNKSEVNFLP</sequence>
<dbReference type="InterPro" id="IPR036322">
    <property type="entry name" value="WD40_repeat_dom_sf"/>
</dbReference>
<dbReference type="WBParaSite" id="TTAC_0000308001-mRNA-1">
    <property type="protein sequence ID" value="TTAC_0000308001-mRNA-1"/>
    <property type="gene ID" value="TTAC_0000308001"/>
</dbReference>